<reference evidence="1" key="1">
    <citation type="submission" date="2021-01" db="EMBL/GenBank/DDBJ databases">
        <authorList>
            <consortium name="Genoscope - CEA"/>
            <person name="William W."/>
        </authorList>
    </citation>
    <scope>NUCLEOTIDE SEQUENCE</scope>
</reference>
<organism evidence="1 2">
    <name type="scientific">Paramecium sonneborni</name>
    <dbReference type="NCBI Taxonomy" id="65129"/>
    <lineage>
        <taxon>Eukaryota</taxon>
        <taxon>Sar</taxon>
        <taxon>Alveolata</taxon>
        <taxon>Ciliophora</taxon>
        <taxon>Intramacronucleata</taxon>
        <taxon>Oligohymenophorea</taxon>
        <taxon>Peniculida</taxon>
        <taxon>Parameciidae</taxon>
        <taxon>Paramecium</taxon>
    </lineage>
</organism>
<dbReference type="EMBL" id="CAJJDN010000154">
    <property type="protein sequence ID" value="CAD8124906.1"/>
    <property type="molecule type" value="Genomic_DNA"/>
</dbReference>
<evidence type="ECO:0000313" key="2">
    <source>
        <dbReference type="Proteomes" id="UP000692954"/>
    </source>
</evidence>
<evidence type="ECO:0000313" key="1">
    <source>
        <dbReference type="EMBL" id="CAD8124906.1"/>
    </source>
</evidence>
<proteinExistence type="predicted"/>
<dbReference type="AlphaFoldDB" id="A0A8S1R9A3"/>
<accession>A0A8S1R9A3</accession>
<dbReference type="Proteomes" id="UP000692954">
    <property type="component" value="Unassembled WGS sequence"/>
</dbReference>
<sequence length="47" mass="5400">MTSLNAFKIKQNINEQPYRVGVAYCCLIDKCKSMKGQKLSMFKQTLV</sequence>
<gene>
    <name evidence="1" type="ORF">PSON_ATCC_30995.1.T1540117</name>
</gene>
<keyword evidence="2" id="KW-1185">Reference proteome</keyword>
<protein>
    <submittedName>
        <fullName evidence="1">Uncharacterized protein</fullName>
    </submittedName>
</protein>
<name>A0A8S1R9A3_9CILI</name>
<comment type="caution">
    <text evidence="1">The sequence shown here is derived from an EMBL/GenBank/DDBJ whole genome shotgun (WGS) entry which is preliminary data.</text>
</comment>